<dbReference type="PANTHER" id="PTHR43774:SF1">
    <property type="entry name" value="PEPTIDE METHIONINE SULFOXIDE REDUCTASE MSRA 2"/>
    <property type="match status" value="1"/>
</dbReference>
<evidence type="ECO:0000256" key="3">
    <source>
        <dbReference type="ARBA" id="ARBA00023268"/>
    </source>
</evidence>
<comment type="function">
    <text evidence="7">Has an important function as a repair enzyme for proteins that have been inactivated by oxidation. Catalyzes the reversible oxidation-reduction of methionine sulfoxide in proteins to methionine.</text>
</comment>
<dbReference type="OrthoDB" id="4174719at2"/>
<dbReference type="RefSeq" id="WP_092589049.1">
    <property type="nucleotide sequence ID" value="NZ_FMWL01000001.1"/>
</dbReference>
<proteinExistence type="inferred from homology"/>
<dbReference type="NCBIfam" id="TIGR00357">
    <property type="entry name" value="peptide-methionine (R)-S-oxide reductase MsrB"/>
    <property type="match status" value="1"/>
</dbReference>
<dbReference type="Proteomes" id="UP000199208">
    <property type="component" value="Unassembled WGS sequence"/>
</dbReference>
<dbReference type="NCBIfam" id="TIGR00401">
    <property type="entry name" value="msrA"/>
    <property type="match status" value="1"/>
</dbReference>
<dbReference type="PROSITE" id="PS51790">
    <property type="entry name" value="MSRB"/>
    <property type="match status" value="1"/>
</dbReference>
<dbReference type="InterPro" id="IPR011057">
    <property type="entry name" value="Mss4-like_sf"/>
</dbReference>
<dbReference type="Pfam" id="PF01625">
    <property type="entry name" value="PMSR"/>
    <property type="match status" value="1"/>
</dbReference>
<evidence type="ECO:0000259" key="8">
    <source>
        <dbReference type="PROSITE" id="PS51790"/>
    </source>
</evidence>
<dbReference type="InterPro" id="IPR036509">
    <property type="entry name" value="Met_Sox_Rdtase_MsrA_sf"/>
</dbReference>
<sequence length="398" mass="43478">MRNLLSEIFVLRQSGKHGKKDGGAGGGDHRQKRGFGALAVVALAAAFALGGCEAGEVKTAGAAELPTAKPALDLAALEAYDSAVFAGGCFWCTESDFQKLRGVVEVVSGYSGGAEGDATYEAVSSKETAHYEAVKVFYDASRVDYEQLVRYFLTHIDPTDDGGQFYDRGPQYRTAIFVANAEERAVAEDLVARLDATGVFDEPVVTEVRDLTGFYLAEDYHQDFCDVSKANYEAYRTATGRDEWLAEVWGDRVVDGFYHFESRVAALDPLVCAVTQEDSTERAFDNPYYDLKDDGIYVDAVSGEPLFSSLDKFDSGTGWPSFTRPIETGAVREFADLTLGMARVEVRSRLGDSHLGHVFEDGPDPTGLRYCINSASLRFVPVEEMEAEGYGNLLTLFE</sequence>
<dbReference type="Gene3D" id="2.170.150.20">
    <property type="entry name" value="Peptide methionine sulfoxide reductase"/>
    <property type="match status" value="1"/>
</dbReference>
<evidence type="ECO:0000313" key="9">
    <source>
        <dbReference type="EMBL" id="SCZ76431.1"/>
    </source>
</evidence>
<evidence type="ECO:0000256" key="7">
    <source>
        <dbReference type="HAMAP-Rule" id="MF_01401"/>
    </source>
</evidence>
<comment type="similarity">
    <text evidence="1 7">Belongs to the MsrA Met sulfoxide reductase family.</text>
</comment>
<dbReference type="EMBL" id="FMWL01000001">
    <property type="protein sequence ID" value="SCZ76431.1"/>
    <property type="molecule type" value="Genomic_DNA"/>
</dbReference>
<feature type="active site" evidence="7">
    <location>
        <position position="89"/>
    </location>
</feature>
<dbReference type="STRING" id="1120920.SAMN03080599_00235"/>
<name>A0A1G5RSM8_9FIRM</name>
<evidence type="ECO:0000256" key="5">
    <source>
        <dbReference type="ARBA" id="ARBA00048488"/>
    </source>
</evidence>
<keyword evidence="3" id="KW-0511">Multifunctional enzyme</keyword>
<dbReference type="Gene3D" id="3.30.1060.10">
    <property type="entry name" value="Peptide methionine sulphoxide reductase MsrA"/>
    <property type="match status" value="1"/>
</dbReference>
<dbReference type="SUPFAM" id="SSF55068">
    <property type="entry name" value="Peptide methionine sulfoxide reductase"/>
    <property type="match status" value="1"/>
</dbReference>
<dbReference type="HAMAP" id="MF_01401">
    <property type="entry name" value="MsrA"/>
    <property type="match status" value="1"/>
</dbReference>
<reference evidence="9 10" key="1">
    <citation type="submission" date="2016-10" db="EMBL/GenBank/DDBJ databases">
        <authorList>
            <person name="de Groot N.N."/>
        </authorList>
    </citation>
    <scope>NUCLEOTIDE SEQUENCE [LARGE SCALE GENOMIC DNA]</scope>
    <source>
        <strain evidence="9 10">DSM 2784</strain>
    </source>
</reference>
<dbReference type="GO" id="GO:0033744">
    <property type="term" value="F:L-methionine:thioredoxin-disulfide S-oxidoreductase activity"/>
    <property type="evidence" value="ECO:0007669"/>
    <property type="project" value="RHEA"/>
</dbReference>
<comment type="catalytic activity">
    <reaction evidence="4 7">
        <text>L-methionyl-[protein] + [thioredoxin]-disulfide + H2O = L-methionyl-(S)-S-oxide-[protein] + [thioredoxin]-dithiol</text>
        <dbReference type="Rhea" id="RHEA:14217"/>
        <dbReference type="Rhea" id="RHEA-COMP:10698"/>
        <dbReference type="Rhea" id="RHEA-COMP:10700"/>
        <dbReference type="Rhea" id="RHEA-COMP:12313"/>
        <dbReference type="Rhea" id="RHEA-COMP:12315"/>
        <dbReference type="ChEBI" id="CHEBI:15377"/>
        <dbReference type="ChEBI" id="CHEBI:16044"/>
        <dbReference type="ChEBI" id="CHEBI:29950"/>
        <dbReference type="ChEBI" id="CHEBI:44120"/>
        <dbReference type="ChEBI" id="CHEBI:50058"/>
        <dbReference type="EC" id="1.8.4.11"/>
    </reaction>
</comment>
<evidence type="ECO:0000256" key="1">
    <source>
        <dbReference type="ARBA" id="ARBA00005591"/>
    </source>
</evidence>
<organism evidence="9 10">
    <name type="scientific">Acidaminobacter hydrogenoformans DSM 2784</name>
    <dbReference type="NCBI Taxonomy" id="1120920"/>
    <lineage>
        <taxon>Bacteria</taxon>
        <taxon>Bacillati</taxon>
        <taxon>Bacillota</taxon>
        <taxon>Clostridia</taxon>
        <taxon>Peptostreptococcales</taxon>
        <taxon>Acidaminobacteraceae</taxon>
        <taxon>Acidaminobacter</taxon>
    </lineage>
</organism>
<keyword evidence="2 7" id="KW-0560">Oxidoreductase</keyword>
<dbReference type="GO" id="GO:0008113">
    <property type="term" value="F:peptide-methionine (S)-S-oxide reductase activity"/>
    <property type="evidence" value="ECO:0007669"/>
    <property type="project" value="UniProtKB-UniRule"/>
</dbReference>
<dbReference type="EC" id="1.8.4.11" evidence="7"/>
<evidence type="ECO:0000256" key="6">
    <source>
        <dbReference type="ARBA" id="ARBA00048782"/>
    </source>
</evidence>
<dbReference type="Pfam" id="PF01641">
    <property type="entry name" value="SelR"/>
    <property type="match status" value="1"/>
</dbReference>
<keyword evidence="10" id="KW-1185">Reference proteome</keyword>
<comment type="catalytic activity">
    <reaction evidence="6 7">
        <text>[thioredoxin]-disulfide + L-methionine + H2O = L-methionine (S)-S-oxide + [thioredoxin]-dithiol</text>
        <dbReference type="Rhea" id="RHEA:19993"/>
        <dbReference type="Rhea" id="RHEA-COMP:10698"/>
        <dbReference type="Rhea" id="RHEA-COMP:10700"/>
        <dbReference type="ChEBI" id="CHEBI:15377"/>
        <dbReference type="ChEBI" id="CHEBI:29950"/>
        <dbReference type="ChEBI" id="CHEBI:50058"/>
        <dbReference type="ChEBI" id="CHEBI:57844"/>
        <dbReference type="ChEBI" id="CHEBI:58772"/>
        <dbReference type="EC" id="1.8.4.11"/>
    </reaction>
</comment>
<dbReference type="InterPro" id="IPR002579">
    <property type="entry name" value="Met_Sox_Rdtase_MsrB_dom"/>
</dbReference>
<evidence type="ECO:0000256" key="4">
    <source>
        <dbReference type="ARBA" id="ARBA00047806"/>
    </source>
</evidence>
<gene>
    <name evidence="7" type="primary">msrA</name>
    <name evidence="9" type="ORF">SAMN03080599_00235</name>
</gene>
<dbReference type="PANTHER" id="PTHR43774">
    <property type="entry name" value="PEPTIDE METHIONINE SULFOXIDE REDUCTASE"/>
    <property type="match status" value="1"/>
</dbReference>
<evidence type="ECO:0000313" key="10">
    <source>
        <dbReference type="Proteomes" id="UP000199208"/>
    </source>
</evidence>
<accession>A0A1G5RSM8</accession>
<dbReference type="InterPro" id="IPR002569">
    <property type="entry name" value="Met_Sox_Rdtase_MsrA_dom"/>
</dbReference>
<comment type="catalytic activity">
    <reaction evidence="5">
        <text>L-methionyl-[protein] + [thioredoxin]-disulfide + H2O = L-methionyl-(R)-S-oxide-[protein] + [thioredoxin]-dithiol</text>
        <dbReference type="Rhea" id="RHEA:24164"/>
        <dbReference type="Rhea" id="RHEA-COMP:10698"/>
        <dbReference type="Rhea" id="RHEA-COMP:10700"/>
        <dbReference type="Rhea" id="RHEA-COMP:12313"/>
        <dbReference type="Rhea" id="RHEA-COMP:12314"/>
        <dbReference type="ChEBI" id="CHEBI:15377"/>
        <dbReference type="ChEBI" id="CHEBI:16044"/>
        <dbReference type="ChEBI" id="CHEBI:29950"/>
        <dbReference type="ChEBI" id="CHEBI:45764"/>
        <dbReference type="ChEBI" id="CHEBI:50058"/>
        <dbReference type="EC" id="1.8.4.12"/>
    </reaction>
</comment>
<dbReference type="SUPFAM" id="SSF51316">
    <property type="entry name" value="Mss4-like"/>
    <property type="match status" value="1"/>
</dbReference>
<evidence type="ECO:0000256" key="2">
    <source>
        <dbReference type="ARBA" id="ARBA00023002"/>
    </source>
</evidence>
<feature type="domain" description="MsrB" evidence="8">
    <location>
        <begin position="260"/>
        <end position="382"/>
    </location>
</feature>
<dbReference type="GO" id="GO:0033743">
    <property type="term" value="F:peptide-methionine (R)-S-oxide reductase activity"/>
    <property type="evidence" value="ECO:0007669"/>
    <property type="project" value="UniProtKB-EC"/>
</dbReference>
<protein>
    <recommendedName>
        <fullName evidence="7">Peptide methionine sulfoxide reductase MsrA</fullName>
        <shortName evidence="7">Protein-methionine-S-oxide reductase</shortName>
        <ecNumber evidence="7">1.8.4.11</ecNumber>
    </recommendedName>
    <alternativeName>
        <fullName evidence="7">Peptide-methionine (S)-S-oxide reductase</fullName>
        <shortName evidence="7">Peptide Met(O) reductase</shortName>
    </alternativeName>
</protein>
<dbReference type="AlphaFoldDB" id="A0A1G5RSM8"/>